<proteinExistence type="predicted"/>
<dbReference type="CDD" id="cd01948">
    <property type="entry name" value="EAL"/>
    <property type="match status" value="1"/>
</dbReference>
<dbReference type="Gene3D" id="3.20.20.450">
    <property type="entry name" value="EAL domain"/>
    <property type="match status" value="1"/>
</dbReference>
<dbReference type="Pfam" id="PF13426">
    <property type="entry name" value="PAS_9"/>
    <property type="match status" value="1"/>
</dbReference>
<protein>
    <recommendedName>
        <fullName evidence="1">cyclic-guanylate-specific phosphodiesterase</fullName>
        <ecNumber evidence="1">3.1.4.52</ecNumber>
    </recommendedName>
</protein>
<dbReference type="Pfam" id="PF00990">
    <property type="entry name" value="GGDEF"/>
    <property type="match status" value="1"/>
</dbReference>
<comment type="caution">
    <text evidence="7">The sequence shown here is derived from an EMBL/GenBank/DDBJ whole genome shotgun (WGS) entry which is preliminary data.</text>
</comment>
<keyword evidence="2" id="KW-0973">c-di-GMP</keyword>
<dbReference type="CDD" id="cd01949">
    <property type="entry name" value="GGDEF"/>
    <property type="match status" value="1"/>
</dbReference>
<dbReference type="SMART" id="SM00091">
    <property type="entry name" value="PAS"/>
    <property type="match status" value="2"/>
</dbReference>
<dbReference type="GO" id="GO:0071111">
    <property type="term" value="F:cyclic-guanylate-specific phosphodiesterase activity"/>
    <property type="evidence" value="ECO:0007669"/>
    <property type="project" value="UniProtKB-EC"/>
</dbReference>
<dbReference type="FunFam" id="3.20.20.450:FF:000001">
    <property type="entry name" value="Cyclic di-GMP phosphodiesterase yahA"/>
    <property type="match status" value="1"/>
</dbReference>
<evidence type="ECO:0000259" key="5">
    <source>
        <dbReference type="PROSITE" id="PS50883"/>
    </source>
</evidence>
<dbReference type="SMART" id="SM00086">
    <property type="entry name" value="PAC"/>
    <property type="match status" value="1"/>
</dbReference>
<dbReference type="SUPFAM" id="SSF55781">
    <property type="entry name" value="GAF domain-like"/>
    <property type="match status" value="1"/>
</dbReference>
<evidence type="ECO:0000313" key="7">
    <source>
        <dbReference type="EMBL" id="PAW55887.1"/>
    </source>
</evidence>
<dbReference type="PROSITE" id="PS50112">
    <property type="entry name" value="PAS"/>
    <property type="match status" value="1"/>
</dbReference>
<evidence type="ECO:0000259" key="4">
    <source>
        <dbReference type="PROSITE" id="PS50113"/>
    </source>
</evidence>
<reference evidence="7 8" key="1">
    <citation type="submission" date="2017-08" db="EMBL/GenBank/DDBJ databases">
        <title>Draft Genome Sequence of Pseudomonas moraviensis TYU6, isolated from Taxus cuspidata by using PacBio Single-Molecule Real-Time Technology.</title>
        <authorList>
            <person name="Baek K.-H."/>
            <person name="Mishra A.K."/>
        </authorList>
    </citation>
    <scope>NUCLEOTIDE SEQUENCE [LARGE SCALE GENOMIC DNA]</scope>
    <source>
        <strain evidence="7 8">TYU6</strain>
    </source>
</reference>
<dbReference type="SUPFAM" id="SSF141868">
    <property type="entry name" value="EAL domain-like"/>
    <property type="match status" value="1"/>
</dbReference>
<dbReference type="SMART" id="SM00065">
    <property type="entry name" value="GAF"/>
    <property type="match status" value="1"/>
</dbReference>
<dbReference type="NCBIfam" id="TIGR00229">
    <property type="entry name" value="sensory_box"/>
    <property type="match status" value="1"/>
</dbReference>
<dbReference type="InterPro" id="IPR001633">
    <property type="entry name" value="EAL_dom"/>
</dbReference>
<dbReference type="NCBIfam" id="TIGR00254">
    <property type="entry name" value="GGDEF"/>
    <property type="match status" value="1"/>
</dbReference>
<dbReference type="SUPFAM" id="SSF55073">
    <property type="entry name" value="Nucleotide cyclase"/>
    <property type="match status" value="1"/>
</dbReference>
<dbReference type="AlphaFoldDB" id="A0A2A2PKB8"/>
<dbReference type="PROSITE" id="PS50887">
    <property type="entry name" value="GGDEF"/>
    <property type="match status" value="1"/>
</dbReference>
<dbReference type="EC" id="3.1.4.52" evidence="1"/>
<organism evidence="7 8">
    <name type="scientific">Pseudomonas moraviensis</name>
    <dbReference type="NCBI Taxonomy" id="321662"/>
    <lineage>
        <taxon>Bacteria</taxon>
        <taxon>Pseudomonadati</taxon>
        <taxon>Pseudomonadota</taxon>
        <taxon>Gammaproteobacteria</taxon>
        <taxon>Pseudomonadales</taxon>
        <taxon>Pseudomonadaceae</taxon>
        <taxon>Pseudomonas</taxon>
    </lineage>
</organism>
<feature type="domain" description="GGDEF" evidence="6">
    <location>
        <begin position="497"/>
        <end position="629"/>
    </location>
</feature>
<dbReference type="InterPro" id="IPR043128">
    <property type="entry name" value="Rev_trsase/Diguanyl_cyclase"/>
</dbReference>
<dbReference type="PROSITE" id="PS50883">
    <property type="entry name" value="EAL"/>
    <property type="match status" value="1"/>
</dbReference>
<dbReference type="PANTHER" id="PTHR44757">
    <property type="entry name" value="DIGUANYLATE CYCLASE DGCP"/>
    <property type="match status" value="1"/>
</dbReference>
<dbReference type="InterPro" id="IPR003018">
    <property type="entry name" value="GAF"/>
</dbReference>
<name>A0A2A2PKB8_9PSED</name>
<dbReference type="InterPro" id="IPR029787">
    <property type="entry name" value="Nucleotide_cyclase"/>
</dbReference>
<dbReference type="InterPro" id="IPR000014">
    <property type="entry name" value="PAS"/>
</dbReference>
<gene>
    <name evidence="7" type="ORF">CKQ80_11415</name>
</gene>
<dbReference type="Pfam" id="PF01590">
    <property type="entry name" value="GAF"/>
    <property type="match status" value="1"/>
</dbReference>
<sequence>MKSQPDAASRMAAEVVTQLPVPSRLGMLRFERLNEASWAMLFLDPNCERQFGQPAVELCALVGSPYASLMEPEARYQLHDTIQQQLRDSPHYLVRYTLHTAAGVLSILELGEAYKQHNRHLLRGYLLAVDDVFDEAPALPSVDLETQNSRLQIALELNQRAQQEQLQHLDRVRAQQDLILLLARQRYSSHNSLQEAAELITRCACDIYEIDCASLWNLEGNLLVPISAYHRATQEYLLPEVIDISGFPDYMEALHGSRAIDAHNAMRDPRTREMAEALRPRDVNAMLDASIRVDGQVVGVLCLEQTGVTRAWQSDEIAFAGELADQFAQVINNHNRRTATSALHLFQRAVEQSANAFLLVNCDGVVEYVNPSFTAITQYTTEEVHGQRLSELPALENLSELLFDAPSALAKSNSWQGEFKSRRKNLEPYWGQLSISKVYGDNRELTHYIGIYEDITQTKLAQQRIERLAYTDNLTNLGNRPAFIRNLDERFARDSDTPISLLLVDIDNFKRINDSLGHQTGDKLLISLARRLRNSLSPSGSLARFASNEFAVLLDDTDLATGQQIANQLLATLDKPMFVDNQLISVTGSVGLACAPLHGRDPQTLMRNAGLALHKAKANGKHQVQVFTEALNAEASYKLFVENNLRRALTQNELDVFYQPKLCLRSGRLLGMEALLRWNHPERGMIRPDQFISVAEETGLIIPIGKWIARQACRMSKALTAAGMGNLQVAINLSPKQFSDPDLVASIANILKEEALPASLLELELTEGLLLEATEDTHLQLDQLKRLGLTLAMDDFGTGYSSLSYLKKFPIDIIKIDRSFIHEIPDNQDDMEITSAVIAMAHNLKLKVVAEGIETAEQLAFLRRHRCDVGQGYLFDRPIPGGELIQALKRYPRGPLCL</sequence>
<dbReference type="Pfam" id="PF00563">
    <property type="entry name" value="EAL"/>
    <property type="match status" value="1"/>
</dbReference>
<dbReference type="InterPro" id="IPR052155">
    <property type="entry name" value="Biofilm_reg_signaling"/>
</dbReference>
<accession>A0A2A2PKB8</accession>
<dbReference type="Gene3D" id="3.30.450.20">
    <property type="entry name" value="PAS domain"/>
    <property type="match status" value="1"/>
</dbReference>
<dbReference type="InterPro" id="IPR035919">
    <property type="entry name" value="EAL_sf"/>
</dbReference>
<evidence type="ECO:0000256" key="1">
    <source>
        <dbReference type="ARBA" id="ARBA00012282"/>
    </source>
</evidence>
<dbReference type="Gene3D" id="3.30.450.40">
    <property type="match status" value="1"/>
</dbReference>
<dbReference type="InterPro" id="IPR001610">
    <property type="entry name" value="PAC"/>
</dbReference>
<dbReference type="InterPro" id="IPR000160">
    <property type="entry name" value="GGDEF_dom"/>
</dbReference>
<dbReference type="SUPFAM" id="SSF55785">
    <property type="entry name" value="PYP-like sensor domain (PAS domain)"/>
    <property type="match status" value="1"/>
</dbReference>
<dbReference type="Gene3D" id="3.30.70.270">
    <property type="match status" value="1"/>
</dbReference>
<evidence type="ECO:0000259" key="6">
    <source>
        <dbReference type="PROSITE" id="PS50887"/>
    </source>
</evidence>
<feature type="domain" description="PAS" evidence="3">
    <location>
        <begin position="342"/>
        <end position="387"/>
    </location>
</feature>
<evidence type="ECO:0000313" key="8">
    <source>
        <dbReference type="Proteomes" id="UP000217830"/>
    </source>
</evidence>
<dbReference type="SMART" id="SM00052">
    <property type="entry name" value="EAL"/>
    <property type="match status" value="1"/>
</dbReference>
<evidence type="ECO:0000259" key="3">
    <source>
        <dbReference type="PROSITE" id="PS50112"/>
    </source>
</evidence>
<dbReference type="EMBL" id="NRST01000001">
    <property type="protein sequence ID" value="PAW55887.1"/>
    <property type="molecule type" value="Genomic_DNA"/>
</dbReference>
<keyword evidence="8" id="KW-1185">Reference proteome</keyword>
<evidence type="ECO:0000256" key="2">
    <source>
        <dbReference type="ARBA" id="ARBA00022636"/>
    </source>
</evidence>
<dbReference type="SMART" id="SM00267">
    <property type="entry name" value="GGDEF"/>
    <property type="match status" value="1"/>
</dbReference>
<dbReference type="Proteomes" id="UP000217830">
    <property type="component" value="Unassembled WGS sequence"/>
</dbReference>
<dbReference type="RefSeq" id="WP_095667720.1">
    <property type="nucleotide sequence ID" value="NZ_NRSS01000001.1"/>
</dbReference>
<feature type="domain" description="EAL" evidence="5">
    <location>
        <begin position="638"/>
        <end position="892"/>
    </location>
</feature>
<dbReference type="InterPro" id="IPR000700">
    <property type="entry name" value="PAS-assoc_C"/>
</dbReference>
<feature type="domain" description="PAC" evidence="4">
    <location>
        <begin position="415"/>
        <end position="467"/>
    </location>
</feature>
<dbReference type="CDD" id="cd00130">
    <property type="entry name" value="PAS"/>
    <property type="match status" value="1"/>
</dbReference>
<dbReference type="PROSITE" id="PS50113">
    <property type="entry name" value="PAC"/>
    <property type="match status" value="1"/>
</dbReference>
<dbReference type="InterPro" id="IPR035965">
    <property type="entry name" value="PAS-like_dom_sf"/>
</dbReference>
<dbReference type="PANTHER" id="PTHR44757:SF2">
    <property type="entry name" value="BIOFILM ARCHITECTURE MAINTENANCE PROTEIN MBAA"/>
    <property type="match status" value="1"/>
</dbReference>
<dbReference type="InterPro" id="IPR029016">
    <property type="entry name" value="GAF-like_dom_sf"/>
</dbReference>